<evidence type="ECO:0000256" key="1">
    <source>
        <dbReference type="ARBA" id="ARBA00022801"/>
    </source>
</evidence>
<sequence>MRCGEHHGIGLWSTVMVNQAVVLWIHGGGWHSREASDASWLEGLGVRLVHARFRLSGEARWPAQLEDLRSEARAARVPGSPFIVAGDSSGGHLALQLGLRGVERPGDVDAIMALEPPVDPLAADWPRARAEGNPWDRLLGHLPAPGDTATRDCTVTTHIGTGTPVLLLHGLDDTVIPPTQGLDLAAALLRAGHRVHAMTTAGGHGELDFGRSDITEFVRQFLSEVLGQRPDDTRLPRGVAESRH</sequence>
<dbReference type="InterPro" id="IPR049492">
    <property type="entry name" value="BD-FAE-like_dom"/>
</dbReference>
<dbReference type="Gene3D" id="3.40.50.1820">
    <property type="entry name" value="alpha/beta hydrolase"/>
    <property type="match status" value="1"/>
</dbReference>
<comment type="caution">
    <text evidence="3">The sequence shown here is derived from an EMBL/GenBank/DDBJ whole genome shotgun (WGS) entry which is preliminary data.</text>
</comment>
<dbReference type="GO" id="GO:0016787">
    <property type="term" value="F:hydrolase activity"/>
    <property type="evidence" value="ECO:0007669"/>
    <property type="project" value="UniProtKB-KW"/>
</dbReference>
<feature type="domain" description="BD-FAE-like" evidence="2">
    <location>
        <begin position="19"/>
        <end position="188"/>
    </location>
</feature>
<proteinExistence type="predicted"/>
<evidence type="ECO:0000259" key="2">
    <source>
        <dbReference type="Pfam" id="PF20434"/>
    </source>
</evidence>
<dbReference type="PANTHER" id="PTHR48081">
    <property type="entry name" value="AB HYDROLASE SUPERFAMILY PROTEIN C4A8.06C"/>
    <property type="match status" value="1"/>
</dbReference>
<dbReference type="EMBL" id="BOQP01000036">
    <property type="protein sequence ID" value="GIM79222.1"/>
    <property type="molecule type" value="Genomic_DNA"/>
</dbReference>
<dbReference type="Pfam" id="PF20434">
    <property type="entry name" value="BD-FAE"/>
    <property type="match status" value="1"/>
</dbReference>
<name>A0A919SVG0_9ACTN</name>
<evidence type="ECO:0000313" key="4">
    <source>
        <dbReference type="Proteomes" id="UP000680865"/>
    </source>
</evidence>
<dbReference type="InterPro" id="IPR029058">
    <property type="entry name" value="AB_hydrolase_fold"/>
</dbReference>
<protein>
    <recommendedName>
        <fullName evidence="2">BD-FAE-like domain-containing protein</fullName>
    </recommendedName>
</protein>
<reference evidence="3" key="1">
    <citation type="submission" date="2021-03" db="EMBL/GenBank/DDBJ databases">
        <title>Whole genome shotgun sequence of Actinoplanes consettensis NBRC 14913.</title>
        <authorList>
            <person name="Komaki H."/>
            <person name="Tamura T."/>
        </authorList>
    </citation>
    <scope>NUCLEOTIDE SEQUENCE</scope>
    <source>
        <strain evidence="3">NBRC 14913</strain>
    </source>
</reference>
<dbReference type="InterPro" id="IPR050300">
    <property type="entry name" value="GDXG_lipolytic_enzyme"/>
</dbReference>
<accession>A0A919SVG0</accession>
<evidence type="ECO:0000313" key="3">
    <source>
        <dbReference type="EMBL" id="GIM79222.1"/>
    </source>
</evidence>
<dbReference type="PANTHER" id="PTHR48081:SF13">
    <property type="entry name" value="ALPHA_BETA HYDROLASE"/>
    <property type="match status" value="1"/>
</dbReference>
<dbReference type="SUPFAM" id="SSF53474">
    <property type="entry name" value="alpha/beta-Hydrolases"/>
    <property type="match status" value="1"/>
</dbReference>
<dbReference type="AlphaFoldDB" id="A0A919SVG0"/>
<keyword evidence="4" id="KW-1185">Reference proteome</keyword>
<keyword evidence="1" id="KW-0378">Hydrolase</keyword>
<organism evidence="3 4">
    <name type="scientific">Winogradskya consettensis</name>
    <dbReference type="NCBI Taxonomy" id="113560"/>
    <lineage>
        <taxon>Bacteria</taxon>
        <taxon>Bacillati</taxon>
        <taxon>Actinomycetota</taxon>
        <taxon>Actinomycetes</taxon>
        <taxon>Micromonosporales</taxon>
        <taxon>Micromonosporaceae</taxon>
        <taxon>Winogradskya</taxon>
    </lineage>
</organism>
<dbReference type="Proteomes" id="UP000680865">
    <property type="component" value="Unassembled WGS sequence"/>
</dbReference>
<gene>
    <name evidence="3" type="ORF">Aco04nite_64430</name>
</gene>